<keyword evidence="6" id="KW-0805">Transcription regulation</keyword>
<keyword evidence="7" id="KW-0238">DNA-binding</keyword>
<reference evidence="10" key="1">
    <citation type="submission" date="2020-07" db="EMBL/GenBank/DDBJ databases">
        <authorList>
            <person name="Hardmeier I.S."/>
            <person name="Aeberhard N."/>
            <person name="Qi W."/>
            <person name="Kraettli H."/>
            <person name="Fraefel C."/>
            <person name="Kubacki J."/>
        </authorList>
    </citation>
    <scope>NUCLEOTIDE SEQUENCE</scope>
    <source>
        <strain evidence="10">Pnathusii/Switzerland/2019</strain>
    </source>
</reference>
<dbReference type="GO" id="GO:0044423">
    <property type="term" value="C:virion component"/>
    <property type="evidence" value="ECO:0007669"/>
    <property type="project" value="UniProtKB-KW"/>
</dbReference>
<keyword evidence="9" id="KW-0804">Transcription</keyword>
<protein>
    <submittedName>
        <fullName evidence="10">IVa2</fullName>
    </submittedName>
</protein>
<keyword evidence="1" id="KW-0597">Phosphoprotein</keyword>
<dbReference type="InterPro" id="IPR003389">
    <property type="entry name" value="Adeno_IVa2"/>
</dbReference>
<evidence type="ECO:0000256" key="2">
    <source>
        <dbReference type="ARBA" id="ARBA00022562"/>
    </source>
</evidence>
<evidence type="ECO:0000256" key="1">
    <source>
        <dbReference type="ARBA" id="ARBA00022553"/>
    </source>
</evidence>
<proteinExistence type="predicted"/>
<evidence type="ECO:0000256" key="5">
    <source>
        <dbReference type="ARBA" id="ARBA00022844"/>
    </source>
</evidence>
<keyword evidence="8" id="KW-0010">Activator</keyword>
<keyword evidence="3" id="KW-0547">Nucleotide-binding</keyword>
<evidence type="ECO:0000313" key="10">
    <source>
        <dbReference type="EMBL" id="QRV11641.1"/>
    </source>
</evidence>
<dbReference type="EMBL" id="MT815934">
    <property type="protein sequence ID" value="QRV11641.1"/>
    <property type="molecule type" value="Genomic_DNA"/>
</dbReference>
<name>A0A894JI40_9ADEN</name>
<evidence type="ECO:0000256" key="7">
    <source>
        <dbReference type="ARBA" id="ARBA00023125"/>
    </source>
</evidence>
<dbReference type="Pfam" id="PF02456">
    <property type="entry name" value="Adeno_IVa2"/>
    <property type="match status" value="1"/>
</dbReference>
<dbReference type="GO" id="GO:0003677">
    <property type="term" value="F:DNA binding"/>
    <property type="evidence" value="ECO:0007669"/>
    <property type="project" value="UniProtKB-KW"/>
</dbReference>
<sequence>MIPPQEMCAWRTQICEGNFCLSNENTFVPHSTSIVPKFIELTYAQLTEEKNYNIEHEENVFCKAASQGPIAIIIDECMEDLGGNKPIAKFFHAFPSKLHDKFPKCTGYSLFIVLHNMCPRRDLAGNIATLKMQSKMHIISPQMHPSQINRFVNIYTKGLPTAICLLLKDIFNYHRNNTKFEWIVYSVNPITDSMQWLYYGKDGLMPMYLNVQTLLYNCLKKIDKVLKDRKRWNKYYHCKRNKLY</sequence>
<keyword evidence="2" id="KW-1048">Host nucleus</keyword>
<accession>A0A894JI40</accession>
<keyword evidence="5" id="KW-0946">Virion</keyword>
<dbReference type="GO" id="GO:0005524">
    <property type="term" value="F:ATP binding"/>
    <property type="evidence" value="ECO:0007669"/>
    <property type="project" value="UniProtKB-KW"/>
</dbReference>
<keyword evidence="4" id="KW-0067">ATP-binding</keyword>
<evidence type="ECO:0000256" key="3">
    <source>
        <dbReference type="ARBA" id="ARBA00022741"/>
    </source>
</evidence>
<dbReference type="GO" id="GO:0019073">
    <property type="term" value="P:viral DNA genome packaging"/>
    <property type="evidence" value="ECO:0007669"/>
    <property type="project" value="InterPro"/>
</dbReference>
<organism evidence="10">
    <name type="scientific">Bat mastadenovirus</name>
    <dbReference type="NCBI Taxonomy" id="740971"/>
    <lineage>
        <taxon>Viruses</taxon>
        <taxon>Varidnaviria</taxon>
        <taxon>Bamfordvirae</taxon>
        <taxon>Preplasmiviricota</taxon>
        <taxon>Polisuviricotina</taxon>
        <taxon>Pharingeaviricetes</taxon>
        <taxon>Rowavirales</taxon>
        <taxon>Adenoviridae</taxon>
        <taxon>Mastadenovirus</taxon>
        <taxon>Mastadenovirus asiensse</taxon>
    </lineage>
</organism>
<evidence type="ECO:0000256" key="8">
    <source>
        <dbReference type="ARBA" id="ARBA00023159"/>
    </source>
</evidence>
<evidence type="ECO:0000256" key="6">
    <source>
        <dbReference type="ARBA" id="ARBA00023015"/>
    </source>
</evidence>
<evidence type="ECO:0000256" key="9">
    <source>
        <dbReference type="ARBA" id="ARBA00023163"/>
    </source>
</evidence>
<evidence type="ECO:0000256" key="4">
    <source>
        <dbReference type="ARBA" id="ARBA00022840"/>
    </source>
</evidence>